<dbReference type="InterPro" id="IPR032466">
    <property type="entry name" value="Metal_Hydrolase"/>
</dbReference>
<accession>A0A143PHC4</accession>
<protein>
    <submittedName>
        <fullName evidence="5">Dihydroorotase</fullName>
    </submittedName>
</protein>
<evidence type="ECO:0000313" key="5">
    <source>
        <dbReference type="EMBL" id="AMY07921.1"/>
    </source>
</evidence>
<evidence type="ECO:0000256" key="3">
    <source>
        <dbReference type="PIRSR" id="PIRSR039004-3"/>
    </source>
</evidence>
<dbReference type="PIRSF" id="PIRSF039004">
    <property type="entry name" value="ADE_EF_0837"/>
    <property type="match status" value="1"/>
</dbReference>
<sequence>MIQASQAREVLDAAGCVVTPGLIDMHVHVYDGVAPISIPPDANCIAKGVTTVLDGGSAGAHTYPGFEKYVIGPSETRVYALLNISVAGQSTFSSENPHGELLDLNLVNPRVAAGTIAKHRDRILGVKVRLTRNIAGDQDLEVLARACAAAREAGVPVMAHIGGSHSALKDILSKLQAGDVITHAFRAGEGGILDDRGVVRPEVREAMARGIRLDVGHGANGFGFATAERALAQGILPDVISSDLHAYNYRGPVFDLVTTLSKFLSLGLTLEQVVDRATRSPANVFAFPEGAGTLAEDTIADVAVLRLEEAPVTFVDSHAVERRAARRLRAVATLKAGQIYGAPAA</sequence>
<name>A0A143PHC4_LUTPR</name>
<dbReference type="PANTHER" id="PTHR42717:SF1">
    <property type="entry name" value="IMIDAZOLONEPROPIONASE AND RELATED AMIDOHYDROLASES"/>
    <property type="match status" value="1"/>
</dbReference>
<dbReference type="STRING" id="1855912.LuPra_01105"/>
<feature type="binding site" evidence="1">
    <location>
        <position position="243"/>
    </location>
    <ligand>
        <name>Zn(2+)</name>
        <dbReference type="ChEBI" id="CHEBI:29105"/>
        <label>1</label>
    </ligand>
</feature>
<dbReference type="PANTHER" id="PTHR42717">
    <property type="entry name" value="DIHYDROOROTASE-RELATED"/>
    <property type="match status" value="1"/>
</dbReference>
<evidence type="ECO:0000256" key="2">
    <source>
        <dbReference type="PIRSR" id="PIRSR039004-2"/>
    </source>
</evidence>
<proteinExistence type="predicted"/>
<dbReference type="GO" id="GO:0046872">
    <property type="term" value="F:metal ion binding"/>
    <property type="evidence" value="ECO:0007669"/>
    <property type="project" value="UniProtKB-KW"/>
</dbReference>
<dbReference type="Pfam" id="PF01979">
    <property type="entry name" value="Amidohydro_1"/>
    <property type="match status" value="1"/>
</dbReference>
<feature type="binding site" description="via carbamate group" evidence="1">
    <location>
        <position position="127"/>
    </location>
    <ligand>
        <name>Zn(2+)</name>
        <dbReference type="ChEBI" id="CHEBI:29105"/>
        <label>1</label>
    </ligand>
</feature>
<keyword evidence="1" id="KW-0862">Zinc</keyword>
<dbReference type="Proteomes" id="UP000076079">
    <property type="component" value="Chromosome"/>
</dbReference>
<dbReference type="SUPFAM" id="SSF51556">
    <property type="entry name" value="Metallo-dependent hydrolases"/>
    <property type="match status" value="1"/>
</dbReference>
<reference evidence="5 6" key="1">
    <citation type="journal article" date="2016" name="Genome Announc.">
        <title>First Complete Genome Sequence of a Subdivision 6 Acidobacterium Strain.</title>
        <authorList>
            <person name="Huang S."/>
            <person name="Vieira S."/>
            <person name="Bunk B."/>
            <person name="Riedel T."/>
            <person name="Sproer C."/>
            <person name="Overmann J."/>
        </authorList>
    </citation>
    <scope>NUCLEOTIDE SEQUENCE [LARGE SCALE GENOMIC DNA]</scope>
    <source>
        <strain evidence="6">DSM 100886 HEG_-6_39</strain>
    </source>
</reference>
<dbReference type="AlphaFoldDB" id="A0A143PHC4"/>
<dbReference type="InterPro" id="IPR020043">
    <property type="entry name" value="Deacetylase_Atu3266-like"/>
</dbReference>
<dbReference type="Gene3D" id="2.30.40.10">
    <property type="entry name" value="Urease, subunit C, domain 1"/>
    <property type="match status" value="1"/>
</dbReference>
<dbReference type="SUPFAM" id="SSF51338">
    <property type="entry name" value="Composite domain of metallo-dependent hydrolases"/>
    <property type="match status" value="1"/>
</dbReference>
<dbReference type="KEGG" id="abac:LuPra_01105"/>
<feature type="domain" description="Amidohydrolase-related" evidence="4">
    <location>
        <begin position="17"/>
        <end position="308"/>
    </location>
</feature>
<keyword evidence="6" id="KW-1185">Reference proteome</keyword>
<feature type="binding site" description="via carbamate group" evidence="1">
    <location>
        <position position="127"/>
    </location>
    <ligand>
        <name>Zn(2+)</name>
        <dbReference type="ChEBI" id="CHEBI:29105"/>
        <label>2</label>
    </ligand>
</feature>
<dbReference type="InterPro" id="IPR011059">
    <property type="entry name" value="Metal-dep_hydrolase_composite"/>
</dbReference>
<evidence type="ECO:0000256" key="1">
    <source>
        <dbReference type="PIRSR" id="PIRSR039004-1"/>
    </source>
</evidence>
<feature type="binding site" evidence="1">
    <location>
        <position position="160"/>
    </location>
    <ligand>
        <name>Zn(2+)</name>
        <dbReference type="ChEBI" id="CHEBI:29105"/>
        <label>2</label>
    </ligand>
</feature>
<dbReference type="GO" id="GO:0019213">
    <property type="term" value="F:deacetylase activity"/>
    <property type="evidence" value="ECO:0007669"/>
    <property type="project" value="InterPro"/>
</dbReference>
<dbReference type="Gene3D" id="3.20.20.140">
    <property type="entry name" value="Metal-dependent hydrolases"/>
    <property type="match status" value="1"/>
</dbReference>
<feature type="binding site" evidence="1">
    <location>
        <position position="28"/>
    </location>
    <ligand>
        <name>Zn(2+)</name>
        <dbReference type="ChEBI" id="CHEBI:29105"/>
        <label>1</label>
    </ligand>
</feature>
<feature type="binding site" evidence="1">
    <location>
        <position position="183"/>
    </location>
    <ligand>
        <name>Zn(2+)</name>
        <dbReference type="ChEBI" id="CHEBI:29105"/>
        <label>2</label>
    </ligand>
</feature>
<dbReference type="GO" id="GO:0016810">
    <property type="term" value="F:hydrolase activity, acting on carbon-nitrogen (but not peptide) bonds"/>
    <property type="evidence" value="ECO:0007669"/>
    <property type="project" value="InterPro"/>
</dbReference>
<feature type="binding site" evidence="1">
    <location>
        <position position="26"/>
    </location>
    <ligand>
        <name>Zn(2+)</name>
        <dbReference type="ChEBI" id="CHEBI:29105"/>
        <label>1</label>
    </ligand>
</feature>
<reference evidence="6" key="2">
    <citation type="submission" date="2016-04" db="EMBL/GenBank/DDBJ databases">
        <title>First Complete Genome Sequence of a Subdivision 6 Acidobacterium.</title>
        <authorList>
            <person name="Huang S."/>
            <person name="Vieira S."/>
            <person name="Bunk B."/>
            <person name="Riedel T."/>
            <person name="Sproeer C."/>
            <person name="Overmann J."/>
        </authorList>
    </citation>
    <scope>NUCLEOTIDE SEQUENCE [LARGE SCALE GENOMIC DNA]</scope>
    <source>
        <strain evidence="6">DSM 100886 HEG_-6_39</strain>
    </source>
</reference>
<feature type="site" description="Transition state stabilizer" evidence="3">
    <location>
        <position position="129"/>
    </location>
</feature>
<evidence type="ECO:0000259" key="4">
    <source>
        <dbReference type="Pfam" id="PF01979"/>
    </source>
</evidence>
<feature type="modified residue" description="N6-carboxylysine" evidence="2">
    <location>
        <position position="127"/>
    </location>
</feature>
<evidence type="ECO:0000313" key="6">
    <source>
        <dbReference type="Proteomes" id="UP000076079"/>
    </source>
</evidence>
<keyword evidence="1" id="KW-0479">Metal-binding</keyword>
<organism evidence="5 6">
    <name type="scientific">Luteitalea pratensis</name>
    <dbReference type="NCBI Taxonomy" id="1855912"/>
    <lineage>
        <taxon>Bacteria</taxon>
        <taxon>Pseudomonadati</taxon>
        <taxon>Acidobacteriota</taxon>
        <taxon>Vicinamibacteria</taxon>
        <taxon>Vicinamibacterales</taxon>
        <taxon>Vicinamibacteraceae</taxon>
        <taxon>Luteitalea</taxon>
    </lineage>
</organism>
<dbReference type="InterPro" id="IPR006680">
    <property type="entry name" value="Amidohydro-rel"/>
</dbReference>
<dbReference type="EMBL" id="CP015136">
    <property type="protein sequence ID" value="AMY07921.1"/>
    <property type="molecule type" value="Genomic_DNA"/>
</dbReference>
<gene>
    <name evidence="5" type="ORF">LuPra_01105</name>
</gene>